<keyword evidence="15" id="KW-1185">Reference proteome</keyword>
<dbReference type="OMA" id="PDETFHC"/>
<dbReference type="GO" id="GO:0035973">
    <property type="term" value="P:aggrephagy"/>
    <property type="evidence" value="ECO:0007669"/>
    <property type="project" value="TreeGrafter"/>
</dbReference>
<dbReference type="SUPFAM" id="SSF54001">
    <property type="entry name" value="Cysteine proteinases"/>
    <property type="match status" value="1"/>
</dbReference>
<feature type="domain" description="Peptidase C54 catalytic" evidence="13">
    <location>
        <begin position="97"/>
        <end position="386"/>
    </location>
</feature>
<comment type="function">
    <text evidence="11">Required for selective autophagic degradation of the nucleus (nucleophagy) as well as for mitophagy which contributes to regulate mitochondrial quantity and quality by eliminating the mitochondria to a basal level to fulfill cellular energy requirements and preventing excess ROS production.</text>
</comment>
<keyword evidence="11" id="KW-0539">Nucleus</keyword>
<keyword evidence="3" id="KW-0813">Transport</keyword>
<evidence type="ECO:0000256" key="11">
    <source>
        <dbReference type="RuleBase" id="RU363115"/>
    </source>
</evidence>
<organism evidence="14 15">
    <name type="scientific">Coniosporium apollinis (strain CBS 100218)</name>
    <name type="common">Rock-inhabiting black yeast</name>
    <dbReference type="NCBI Taxonomy" id="1168221"/>
    <lineage>
        <taxon>Eukaryota</taxon>
        <taxon>Fungi</taxon>
        <taxon>Dikarya</taxon>
        <taxon>Ascomycota</taxon>
        <taxon>Pezizomycotina</taxon>
        <taxon>Dothideomycetes</taxon>
        <taxon>Dothideomycetes incertae sedis</taxon>
        <taxon>Coniosporium</taxon>
    </lineage>
</organism>
<feature type="compositionally biased region" description="Low complexity" evidence="12">
    <location>
        <begin position="64"/>
        <end position="91"/>
    </location>
</feature>
<evidence type="ECO:0000256" key="6">
    <source>
        <dbReference type="ARBA" id="ARBA00022801"/>
    </source>
</evidence>
<accession>R7YTA7</accession>
<dbReference type="GO" id="GO:0005739">
    <property type="term" value="C:mitochondrion"/>
    <property type="evidence" value="ECO:0007669"/>
    <property type="project" value="EnsemblFungi"/>
</dbReference>
<dbReference type="GO" id="GO:0006612">
    <property type="term" value="P:protein targeting to membrane"/>
    <property type="evidence" value="ECO:0007669"/>
    <property type="project" value="EnsemblFungi"/>
</dbReference>
<dbReference type="PANTHER" id="PTHR22624:SF49">
    <property type="entry name" value="CYSTEINE PROTEASE"/>
    <property type="match status" value="1"/>
</dbReference>
<dbReference type="GO" id="GO:0004197">
    <property type="term" value="F:cysteine-type endopeptidase activity"/>
    <property type="evidence" value="ECO:0007669"/>
    <property type="project" value="EnsemblFungi"/>
</dbReference>
<keyword evidence="6 11" id="KW-0378">Hydrolase</keyword>
<sequence length="430" mass="47605">MSNLDNLGRYSKRVVQYFWDPMPRNDEPNLPVWCLGECYEARSQMAGSEPYTSSPSAPNGAPLSTSHASSTTDSSRSRSSSGAEDTAAGDADAGWPRAFLDDFESRIWLTYRSNFASIQKSESPKAVASLSFSVRLKQLGNQGGFTSDSGWGCMIRSGQSLLANSLVMLQLGRDWRRGQKREEERRILSLFADDPTAPFSIHRFVEHGAKACGKHPGEWFGPSATATCIQALSNGYQDAGLKVYITGDGSDVYEDAFMKIARSTDGSFQPTLVCVGIRLGIDRVTPVYWEALKAALQMPQSIGIAGGQPSSSHYFIGTQADHFFYLDPHTPRPFLPLHANLDDYTAEDIDSCHTRRLRRIHVREMDPSMLIAFLIRDEEDWKDWRQGIQEVQGKAIVNVADHEPALHGSVEREGAVDEVEALDDDEDGLQ</sequence>
<dbReference type="Proteomes" id="UP000016924">
    <property type="component" value="Unassembled WGS sequence"/>
</dbReference>
<dbReference type="GO" id="GO:0015031">
    <property type="term" value="P:protein transport"/>
    <property type="evidence" value="ECO:0007669"/>
    <property type="project" value="UniProtKB-KW"/>
</dbReference>
<gene>
    <name evidence="14" type="ORF">W97_04389</name>
</gene>
<dbReference type="InterPro" id="IPR038765">
    <property type="entry name" value="Papain-like_cys_pep_sf"/>
</dbReference>
<reference evidence="15" key="1">
    <citation type="submission" date="2012-06" db="EMBL/GenBank/DDBJ databases">
        <title>The genome sequence of Coniosporium apollinis CBS 100218.</title>
        <authorList>
            <consortium name="The Broad Institute Genome Sequencing Platform"/>
            <person name="Cuomo C."/>
            <person name="Gorbushina A."/>
            <person name="Noack S."/>
            <person name="Walker B."/>
            <person name="Young S.K."/>
            <person name="Zeng Q."/>
            <person name="Gargeya S."/>
            <person name="Fitzgerald M."/>
            <person name="Haas B."/>
            <person name="Abouelleil A."/>
            <person name="Alvarado L."/>
            <person name="Arachchi H.M."/>
            <person name="Berlin A.M."/>
            <person name="Chapman S.B."/>
            <person name="Goldberg J."/>
            <person name="Griggs A."/>
            <person name="Gujja S."/>
            <person name="Hansen M."/>
            <person name="Howarth C."/>
            <person name="Imamovic A."/>
            <person name="Larimer J."/>
            <person name="McCowan C."/>
            <person name="Montmayeur A."/>
            <person name="Murphy C."/>
            <person name="Neiman D."/>
            <person name="Pearson M."/>
            <person name="Priest M."/>
            <person name="Roberts A."/>
            <person name="Saif S."/>
            <person name="Shea T."/>
            <person name="Sisk P."/>
            <person name="Sykes S."/>
            <person name="Wortman J."/>
            <person name="Nusbaum C."/>
            <person name="Birren B."/>
        </authorList>
    </citation>
    <scope>NUCLEOTIDE SEQUENCE [LARGE SCALE GENOMIC DNA]</scope>
    <source>
        <strain evidence="15">CBS 100218</strain>
    </source>
</reference>
<name>R7YTA7_CONA1</name>
<dbReference type="EC" id="3.4.22.-" evidence="11"/>
<evidence type="ECO:0000256" key="4">
    <source>
        <dbReference type="ARBA" id="ARBA00022490"/>
    </source>
</evidence>
<dbReference type="GeneID" id="19901700"/>
<dbReference type="GO" id="GO:0000423">
    <property type="term" value="P:mitophagy"/>
    <property type="evidence" value="ECO:0007669"/>
    <property type="project" value="TreeGrafter"/>
</dbReference>
<dbReference type="GO" id="GO:0000407">
    <property type="term" value="C:phagophore assembly site"/>
    <property type="evidence" value="ECO:0007669"/>
    <property type="project" value="UniProtKB-SubCell"/>
</dbReference>
<evidence type="ECO:0000256" key="10">
    <source>
        <dbReference type="ARBA" id="ARBA00029362"/>
    </source>
</evidence>
<keyword evidence="4 11" id="KW-0963">Cytoplasm</keyword>
<dbReference type="HOGENOM" id="CLU_021259_5_1_1"/>
<keyword evidence="7" id="KW-0788">Thiol protease</keyword>
<dbReference type="InterPro" id="IPR005078">
    <property type="entry name" value="Peptidase_C54"/>
</dbReference>
<dbReference type="GO" id="GO:0000045">
    <property type="term" value="P:autophagosome assembly"/>
    <property type="evidence" value="ECO:0007669"/>
    <property type="project" value="EnsemblFungi"/>
</dbReference>
<dbReference type="GO" id="GO:0019786">
    <property type="term" value="F:protein-phosphatidylethanolamide deconjugating activity"/>
    <property type="evidence" value="ECO:0007669"/>
    <property type="project" value="EnsemblFungi"/>
</dbReference>
<dbReference type="GO" id="GO:0005634">
    <property type="term" value="C:nucleus"/>
    <property type="evidence" value="ECO:0007669"/>
    <property type="project" value="UniProtKB-SubCell"/>
</dbReference>
<dbReference type="eggNOG" id="KOG2674">
    <property type="taxonomic scope" value="Eukaryota"/>
</dbReference>
<dbReference type="PANTHER" id="PTHR22624">
    <property type="entry name" value="CYSTEINE PROTEASE ATG4"/>
    <property type="match status" value="1"/>
</dbReference>
<keyword evidence="5 11" id="KW-0645">Protease</keyword>
<dbReference type="AlphaFoldDB" id="R7YTA7"/>
<dbReference type="GO" id="GO:0034727">
    <property type="term" value="P:piecemeal microautophagy of the nucleus"/>
    <property type="evidence" value="ECO:0007669"/>
    <property type="project" value="EnsemblFungi"/>
</dbReference>
<dbReference type="OrthoDB" id="2960936at2759"/>
<dbReference type="EMBL" id="JH767572">
    <property type="protein sequence ID" value="EON65152.1"/>
    <property type="molecule type" value="Genomic_DNA"/>
</dbReference>
<dbReference type="Pfam" id="PF03416">
    <property type="entry name" value="Peptidase_C54"/>
    <property type="match status" value="1"/>
</dbReference>
<dbReference type="RefSeq" id="XP_007780469.1">
    <property type="nucleotide sequence ID" value="XM_007782279.1"/>
</dbReference>
<evidence type="ECO:0000256" key="3">
    <source>
        <dbReference type="ARBA" id="ARBA00022448"/>
    </source>
</evidence>
<dbReference type="GO" id="GO:0016485">
    <property type="term" value="P:protein processing"/>
    <property type="evidence" value="ECO:0007669"/>
    <property type="project" value="TreeGrafter"/>
</dbReference>
<evidence type="ECO:0000256" key="5">
    <source>
        <dbReference type="ARBA" id="ARBA00022670"/>
    </source>
</evidence>
<evidence type="ECO:0000256" key="1">
    <source>
        <dbReference type="ARBA" id="ARBA00004329"/>
    </source>
</evidence>
<evidence type="ECO:0000256" key="2">
    <source>
        <dbReference type="ARBA" id="ARBA00010958"/>
    </source>
</evidence>
<evidence type="ECO:0000256" key="7">
    <source>
        <dbReference type="ARBA" id="ARBA00022807"/>
    </source>
</evidence>
<dbReference type="InterPro" id="IPR046792">
    <property type="entry name" value="Peptidase_C54_cat"/>
</dbReference>
<evidence type="ECO:0000259" key="13">
    <source>
        <dbReference type="Pfam" id="PF03416"/>
    </source>
</evidence>
<dbReference type="GO" id="GO:0005829">
    <property type="term" value="C:cytosol"/>
    <property type="evidence" value="ECO:0007669"/>
    <property type="project" value="EnsemblFungi"/>
</dbReference>
<dbReference type="STRING" id="1168221.R7YTA7"/>
<evidence type="ECO:0000256" key="8">
    <source>
        <dbReference type="ARBA" id="ARBA00022927"/>
    </source>
</evidence>
<proteinExistence type="inferred from homology"/>
<keyword evidence="9" id="KW-0072">Autophagy</keyword>
<comment type="similarity">
    <text evidence="2 11">Belongs to the peptidase C54 family.</text>
</comment>
<protein>
    <recommendedName>
        <fullName evidence="11">Cysteine protease</fullName>
        <ecNumber evidence="11">3.4.22.-</ecNumber>
    </recommendedName>
</protein>
<evidence type="ECO:0000313" key="15">
    <source>
        <dbReference type="Proteomes" id="UP000016924"/>
    </source>
</evidence>
<comment type="subcellular location">
    <subcellularLocation>
        <location evidence="11">Nucleus</location>
    </subcellularLocation>
    <subcellularLocation>
        <location evidence="11">Cytoplasm</location>
    </subcellularLocation>
    <subcellularLocation>
        <location evidence="1">Preautophagosomal structure</location>
    </subcellularLocation>
</comment>
<evidence type="ECO:0000313" key="14">
    <source>
        <dbReference type="EMBL" id="EON65152.1"/>
    </source>
</evidence>
<evidence type="ECO:0000256" key="12">
    <source>
        <dbReference type="SAM" id="MobiDB-lite"/>
    </source>
</evidence>
<keyword evidence="8" id="KW-0653">Protein transport</keyword>
<evidence type="ECO:0000256" key="9">
    <source>
        <dbReference type="ARBA" id="ARBA00023006"/>
    </source>
</evidence>
<comment type="catalytic activity">
    <reaction evidence="10">
        <text>[protein]-C-terminal L-amino acid-glycyl-phosphatidylethanolamide + H2O = [protein]-C-terminal L-amino acid-glycine + a 1,2-diacyl-sn-glycero-3-phosphoethanolamine</text>
        <dbReference type="Rhea" id="RHEA:67548"/>
        <dbReference type="Rhea" id="RHEA-COMP:17323"/>
        <dbReference type="Rhea" id="RHEA-COMP:17324"/>
        <dbReference type="ChEBI" id="CHEBI:15377"/>
        <dbReference type="ChEBI" id="CHEBI:64612"/>
        <dbReference type="ChEBI" id="CHEBI:172940"/>
        <dbReference type="ChEBI" id="CHEBI:172941"/>
    </reaction>
    <physiologicalReaction direction="left-to-right" evidence="10">
        <dbReference type="Rhea" id="RHEA:67549"/>
    </physiologicalReaction>
</comment>
<feature type="region of interest" description="Disordered" evidence="12">
    <location>
        <begin position="46"/>
        <end position="91"/>
    </location>
</feature>